<organism evidence="3">
    <name type="scientific">Clostridium tertium</name>
    <dbReference type="NCBI Taxonomy" id="1559"/>
    <lineage>
        <taxon>Bacteria</taxon>
        <taxon>Bacillati</taxon>
        <taxon>Bacillota</taxon>
        <taxon>Clostridia</taxon>
        <taxon>Eubacteriales</taxon>
        <taxon>Clostridiaceae</taxon>
        <taxon>Clostridium</taxon>
    </lineage>
</organism>
<dbReference type="SUPFAM" id="SSF49764">
    <property type="entry name" value="HSP20-like chaperones"/>
    <property type="match status" value="1"/>
</dbReference>
<evidence type="ECO:0000259" key="2">
    <source>
        <dbReference type="PROSITE" id="PS01031"/>
    </source>
</evidence>
<comment type="similarity">
    <text evidence="1">Belongs to the small heat shock protein (HSP20) family.</text>
</comment>
<proteinExistence type="inferred from homology"/>
<name>A0A6N3GN86_9CLOT</name>
<gene>
    <name evidence="3" type="ORF">CTLFYP3_03372</name>
</gene>
<dbReference type="CDD" id="cd00298">
    <property type="entry name" value="ACD_sHsps_p23-like"/>
    <property type="match status" value="1"/>
</dbReference>
<dbReference type="AlphaFoldDB" id="A0A6N3GN86"/>
<dbReference type="Gene3D" id="2.60.40.790">
    <property type="match status" value="1"/>
</dbReference>
<dbReference type="PROSITE" id="PS01031">
    <property type="entry name" value="SHSP"/>
    <property type="match status" value="1"/>
</dbReference>
<evidence type="ECO:0000256" key="1">
    <source>
        <dbReference type="PROSITE-ProRule" id="PRU00285"/>
    </source>
</evidence>
<reference evidence="3" key="1">
    <citation type="submission" date="2019-11" db="EMBL/GenBank/DDBJ databases">
        <authorList>
            <person name="Feng L."/>
        </authorList>
    </citation>
    <scope>NUCLEOTIDE SEQUENCE</scope>
    <source>
        <strain evidence="3">CTertiumLFYP3</strain>
    </source>
</reference>
<sequence length="97" mass="11684">MKENLLDFNKLNENINPIINIIDKNKFYDIYIFLQDLTKEEILIKYVNNFLILNLSLKNKENSLYKFKRIFYLKNVDLDKTQNSVHANLVYIKVPKN</sequence>
<dbReference type="InterPro" id="IPR002068">
    <property type="entry name" value="A-crystallin/Hsp20_dom"/>
</dbReference>
<dbReference type="InterPro" id="IPR008978">
    <property type="entry name" value="HSP20-like_chaperone"/>
</dbReference>
<evidence type="ECO:0000313" key="3">
    <source>
        <dbReference type="EMBL" id="VYU66008.1"/>
    </source>
</evidence>
<accession>A0A6N3GN86</accession>
<dbReference type="RefSeq" id="WP_156627793.1">
    <property type="nucleotide sequence ID" value="NZ_CACRTO010000048.1"/>
</dbReference>
<dbReference type="EMBL" id="CACRTO010000048">
    <property type="protein sequence ID" value="VYU66008.1"/>
    <property type="molecule type" value="Genomic_DNA"/>
</dbReference>
<protein>
    <recommendedName>
        <fullName evidence="2">SHSP domain-containing protein</fullName>
    </recommendedName>
</protein>
<feature type="domain" description="SHSP" evidence="2">
    <location>
        <begin position="9"/>
        <end position="97"/>
    </location>
</feature>